<accession>A0A284QXU3</accession>
<gene>
    <name evidence="2" type="ORF">ARMOST_04615</name>
</gene>
<dbReference type="SUPFAM" id="SSF81383">
    <property type="entry name" value="F-box domain"/>
    <property type="match status" value="1"/>
</dbReference>
<name>A0A284QXU3_ARMOS</name>
<dbReference type="PROSITE" id="PS50181">
    <property type="entry name" value="FBOX"/>
    <property type="match status" value="1"/>
</dbReference>
<dbReference type="InterPro" id="IPR036047">
    <property type="entry name" value="F-box-like_dom_sf"/>
</dbReference>
<dbReference type="InterPro" id="IPR001810">
    <property type="entry name" value="F-box_dom"/>
</dbReference>
<protein>
    <recommendedName>
        <fullName evidence="1">F-box domain-containing protein</fullName>
    </recommendedName>
</protein>
<dbReference type="EMBL" id="FUEG01000003">
    <property type="protein sequence ID" value="SJL01297.1"/>
    <property type="molecule type" value="Genomic_DNA"/>
</dbReference>
<proteinExistence type="predicted"/>
<evidence type="ECO:0000313" key="2">
    <source>
        <dbReference type="EMBL" id="SJL01297.1"/>
    </source>
</evidence>
<keyword evidence="3" id="KW-1185">Reference proteome</keyword>
<evidence type="ECO:0000259" key="1">
    <source>
        <dbReference type="PROSITE" id="PS50181"/>
    </source>
</evidence>
<dbReference type="CDD" id="cd09917">
    <property type="entry name" value="F-box_SF"/>
    <property type="match status" value="1"/>
</dbReference>
<dbReference type="STRING" id="47428.A0A284QXU3"/>
<feature type="domain" description="F-box" evidence="1">
    <location>
        <begin position="24"/>
        <end position="73"/>
    </location>
</feature>
<reference evidence="3" key="1">
    <citation type="journal article" date="2017" name="Nat. Ecol. Evol.">
        <title>Genome expansion and lineage-specific genetic innovations in the forest pathogenic fungi Armillaria.</title>
        <authorList>
            <person name="Sipos G."/>
            <person name="Prasanna A.N."/>
            <person name="Walter M.C."/>
            <person name="O'Connor E."/>
            <person name="Balint B."/>
            <person name="Krizsan K."/>
            <person name="Kiss B."/>
            <person name="Hess J."/>
            <person name="Varga T."/>
            <person name="Slot J."/>
            <person name="Riley R."/>
            <person name="Boka B."/>
            <person name="Rigling D."/>
            <person name="Barry K."/>
            <person name="Lee J."/>
            <person name="Mihaltcheva S."/>
            <person name="LaButti K."/>
            <person name="Lipzen A."/>
            <person name="Waldron R."/>
            <person name="Moloney N.M."/>
            <person name="Sperisen C."/>
            <person name="Kredics L."/>
            <person name="Vagvoelgyi C."/>
            <person name="Patrignani A."/>
            <person name="Fitzpatrick D."/>
            <person name="Nagy I."/>
            <person name="Doyle S."/>
            <person name="Anderson J.B."/>
            <person name="Grigoriev I.V."/>
            <person name="Gueldener U."/>
            <person name="Muensterkoetter M."/>
            <person name="Nagy L.G."/>
        </authorList>
    </citation>
    <scope>NUCLEOTIDE SEQUENCE [LARGE SCALE GENOMIC DNA]</scope>
    <source>
        <strain evidence="3">C18/9</strain>
    </source>
</reference>
<dbReference type="Pfam" id="PF12937">
    <property type="entry name" value="F-box-like"/>
    <property type="match status" value="1"/>
</dbReference>
<dbReference type="OMA" id="GKYANTW"/>
<dbReference type="Proteomes" id="UP000219338">
    <property type="component" value="Unassembled WGS sequence"/>
</dbReference>
<dbReference type="AlphaFoldDB" id="A0A284QXU3"/>
<dbReference type="SMART" id="SM00256">
    <property type="entry name" value="FBOX"/>
    <property type="match status" value="1"/>
</dbReference>
<evidence type="ECO:0000313" key="3">
    <source>
        <dbReference type="Proteomes" id="UP000219338"/>
    </source>
</evidence>
<sequence>MAPKRPASTPGIEAKRRRRLKGLLERVSETPLDVLLEIFSHLEPRDLLHLCRTSKSLRSILLDRNSLSVWRDARHSLKDLPDLPEDLSEPRYASLLFDKYCQTLLAKHRDFQPDTGPTINKDNTRDHSPVFSLRLTLPSLARCLLLIAILSDRTTYFYVPSMMLVNEEAKDMLDDETSFNEWCEKKKAYSVAIEAHGDACDTWLAKRLDARKDELSAIRRKRLEAVIERLEALGWEDLIYRVPWRKIAAHKLVAQSKPLTERAWRKMEPVMVEFMKDLQLKNKSSGIMGDSGCEDPGFTVYYEFWTLDGEENHFGPFELRTGKYANTWVTDLSLGTAFEQY</sequence>
<dbReference type="Gene3D" id="1.20.1280.50">
    <property type="match status" value="1"/>
</dbReference>
<organism evidence="2 3">
    <name type="scientific">Armillaria ostoyae</name>
    <name type="common">Armillaria root rot fungus</name>
    <dbReference type="NCBI Taxonomy" id="47428"/>
    <lineage>
        <taxon>Eukaryota</taxon>
        <taxon>Fungi</taxon>
        <taxon>Dikarya</taxon>
        <taxon>Basidiomycota</taxon>
        <taxon>Agaricomycotina</taxon>
        <taxon>Agaricomycetes</taxon>
        <taxon>Agaricomycetidae</taxon>
        <taxon>Agaricales</taxon>
        <taxon>Marasmiineae</taxon>
        <taxon>Physalacriaceae</taxon>
        <taxon>Armillaria</taxon>
    </lineage>
</organism>
<dbReference type="OrthoDB" id="2322499at2759"/>